<accession>A0AA39UHI8</accession>
<name>A0AA39UHI8_9AGAR</name>
<evidence type="ECO:0000313" key="2">
    <source>
        <dbReference type="Proteomes" id="UP001175227"/>
    </source>
</evidence>
<proteinExistence type="predicted"/>
<sequence>MLPANKQIKFNPKAFVPTRETQTNHIQKLIEQMSEPDLDLHKRRKRHFHTLLTCKMSHLALDFSMMRPGDLEAMTWAGYSAIHDREQTPLRETLILRKRLPELYGANNNHCALVSPYQNVQEIISDSSPGLRDGSTGLFDARTLVEDKNSEAYENEQITETQSRLLQGTEELEKNIFCNAREPIECFHVQDSGAVNPAV</sequence>
<evidence type="ECO:0000313" key="1">
    <source>
        <dbReference type="EMBL" id="KAK0479115.1"/>
    </source>
</evidence>
<gene>
    <name evidence="1" type="ORF">IW261DRAFT_1419864</name>
</gene>
<dbReference type="Proteomes" id="UP001175227">
    <property type="component" value="Unassembled WGS sequence"/>
</dbReference>
<reference evidence="1" key="1">
    <citation type="submission" date="2023-06" db="EMBL/GenBank/DDBJ databases">
        <authorList>
            <consortium name="Lawrence Berkeley National Laboratory"/>
            <person name="Ahrendt S."/>
            <person name="Sahu N."/>
            <person name="Indic B."/>
            <person name="Wong-Bajracharya J."/>
            <person name="Merenyi Z."/>
            <person name="Ke H.-M."/>
            <person name="Monk M."/>
            <person name="Kocsube S."/>
            <person name="Drula E."/>
            <person name="Lipzen A."/>
            <person name="Balint B."/>
            <person name="Henrissat B."/>
            <person name="Andreopoulos B."/>
            <person name="Martin F.M."/>
            <person name="Harder C.B."/>
            <person name="Rigling D."/>
            <person name="Ford K.L."/>
            <person name="Foster G.D."/>
            <person name="Pangilinan J."/>
            <person name="Papanicolaou A."/>
            <person name="Barry K."/>
            <person name="LaButti K."/>
            <person name="Viragh M."/>
            <person name="Koriabine M."/>
            <person name="Yan M."/>
            <person name="Riley R."/>
            <person name="Champramary S."/>
            <person name="Plett K.L."/>
            <person name="Tsai I.J."/>
            <person name="Slot J."/>
            <person name="Sipos G."/>
            <person name="Plett J."/>
            <person name="Nagy L.G."/>
            <person name="Grigoriev I.V."/>
        </authorList>
    </citation>
    <scope>NUCLEOTIDE SEQUENCE</scope>
    <source>
        <strain evidence="1">ICMP 16352</strain>
    </source>
</reference>
<dbReference type="AlphaFoldDB" id="A0AA39UHI8"/>
<organism evidence="1 2">
    <name type="scientific">Armillaria novae-zelandiae</name>
    <dbReference type="NCBI Taxonomy" id="153914"/>
    <lineage>
        <taxon>Eukaryota</taxon>
        <taxon>Fungi</taxon>
        <taxon>Dikarya</taxon>
        <taxon>Basidiomycota</taxon>
        <taxon>Agaricomycotina</taxon>
        <taxon>Agaricomycetes</taxon>
        <taxon>Agaricomycetidae</taxon>
        <taxon>Agaricales</taxon>
        <taxon>Marasmiineae</taxon>
        <taxon>Physalacriaceae</taxon>
        <taxon>Armillaria</taxon>
    </lineage>
</organism>
<keyword evidence="2" id="KW-1185">Reference proteome</keyword>
<dbReference type="EMBL" id="JAUEPR010000012">
    <property type="protein sequence ID" value="KAK0479115.1"/>
    <property type="molecule type" value="Genomic_DNA"/>
</dbReference>
<protein>
    <submittedName>
        <fullName evidence="1">Uncharacterized protein</fullName>
    </submittedName>
</protein>
<comment type="caution">
    <text evidence="1">The sequence shown here is derived from an EMBL/GenBank/DDBJ whole genome shotgun (WGS) entry which is preliminary data.</text>
</comment>